<dbReference type="HAMAP" id="MF_04029">
    <property type="entry name" value="HSV_KITH"/>
    <property type="match status" value="1"/>
</dbReference>
<protein>
    <submittedName>
        <fullName evidence="7">Thymidine kinase-like protein</fullName>
    </submittedName>
</protein>
<dbReference type="GO" id="GO:0006230">
    <property type="term" value="P:TMP biosynthetic process"/>
    <property type="evidence" value="ECO:0007669"/>
    <property type="project" value="InterPro"/>
</dbReference>
<keyword evidence="3" id="KW-0808">Transferase</keyword>
<dbReference type="GO" id="GO:0004797">
    <property type="term" value="F:thymidine kinase activity"/>
    <property type="evidence" value="ECO:0007669"/>
    <property type="project" value="InterPro"/>
</dbReference>
<keyword evidence="5 7" id="KW-0418">Kinase</keyword>
<name>A0A7G1GXY7_9ALPH</name>
<evidence type="ECO:0000256" key="2">
    <source>
        <dbReference type="ARBA" id="ARBA00022634"/>
    </source>
</evidence>
<keyword evidence="4" id="KW-0547">Nucleotide-binding</keyword>
<keyword evidence="1" id="KW-0244">Early protein</keyword>
<keyword evidence="6" id="KW-0067">ATP-binding</keyword>
<dbReference type="Gene3D" id="3.40.50.300">
    <property type="entry name" value="P-loop containing nucleotide triphosphate hydrolases"/>
    <property type="match status" value="1"/>
</dbReference>
<dbReference type="InterPro" id="IPR027417">
    <property type="entry name" value="P-loop_NTPase"/>
</dbReference>
<sequence length="332" mass="38217">MTCRKVKICRFYIDGGYGMGKSTTAQELLKSKRTGSVYYFPEPMAYWRTILEMDVVEGIYSVQDRKRRGELSWEDASLITSQYQTKFSTPYLLLHSKVSRLFGTEINSNQPEITFIFDRHPIASTVCFPIARYFVGDMSLGSIISIMTTLPKEMPGGNLVITTLDEEEHLRRLKKRSRKGEKIDLSLLRALQNVYTMLINTKRFLETNDWRNSWDDLSLFTDDDKKCFTKPLFSLEKESPSINDTIFKVFKSHSLLNSDGNILNVYEWALDKLVDSLHHLKIFKVSLQESPESCVIGICECIPYMATTLTTIEALESLIEISEKFSNEMYCG</sequence>
<evidence type="ECO:0000256" key="1">
    <source>
        <dbReference type="ARBA" id="ARBA00022518"/>
    </source>
</evidence>
<evidence type="ECO:0000256" key="6">
    <source>
        <dbReference type="ARBA" id="ARBA00022840"/>
    </source>
</evidence>
<evidence type="ECO:0000313" key="7">
    <source>
        <dbReference type="EMBL" id="BCB65321.1"/>
    </source>
</evidence>
<evidence type="ECO:0000256" key="4">
    <source>
        <dbReference type="ARBA" id="ARBA00022741"/>
    </source>
</evidence>
<proteinExistence type="inferred from homology"/>
<dbReference type="GO" id="GO:0071897">
    <property type="term" value="P:DNA biosynthetic process"/>
    <property type="evidence" value="ECO:0007669"/>
    <property type="project" value="UniProtKB-KW"/>
</dbReference>
<dbReference type="EMBL" id="LC532169">
    <property type="protein sequence ID" value="BCB65321.1"/>
    <property type="molecule type" value="Genomic_DNA"/>
</dbReference>
<evidence type="ECO:0000256" key="3">
    <source>
        <dbReference type="ARBA" id="ARBA00022679"/>
    </source>
</evidence>
<dbReference type="SUPFAM" id="SSF52540">
    <property type="entry name" value="P-loop containing nucleoside triphosphate hydrolases"/>
    <property type="match status" value="1"/>
</dbReference>
<organism evidence="7">
    <name type="scientific">Walrus alphaherpesvirus 1</name>
    <dbReference type="NCBI Taxonomy" id="2717850"/>
    <lineage>
        <taxon>Viruses</taxon>
        <taxon>Duplodnaviria</taxon>
        <taxon>Heunggongvirae</taxon>
        <taxon>Peploviricota</taxon>
        <taxon>Herviviricetes</taxon>
        <taxon>Herpesvirales</taxon>
        <taxon>Orthoherpesviridae</taxon>
        <taxon>Alphaherpesvirinae</taxon>
    </lineage>
</organism>
<gene>
    <name evidence="7" type="primary">UL23</name>
</gene>
<accession>A0A7G1GXY7</accession>
<dbReference type="InterPro" id="IPR001889">
    <property type="entry name" value="Herpes_TK"/>
</dbReference>
<evidence type="ECO:0000256" key="5">
    <source>
        <dbReference type="ARBA" id="ARBA00022777"/>
    </source>
</evidence>
<reference evidence="7" key="1">
    <citation type="submission" date="2020-03" db="EMBL/GenBank/DDBJ databases">
        <title>Detection of a Novel Herpesvirus in Liver from a Walrus died at 11-Month-old.</title>
        <authorList>
            <person name="Oba M."/>
            <person name="Sumiya B."/>
            <person name="Nanako O."/>
            <person name="Kaixin L."/>
            <person name="Yukie K."/>
            <person name="Yoshio K."/>
            <person name="Makoto H."/>
            <person name="Shinji M."/>
            <person name="Testuya M."/>
        </authorList>
    </citation>
    <scope>NUCLEOTIDE SEQUENCE</scope>
</reference>
<dbReference type="Pfam" id="PF00693">
    <property type="entry name" value="Herpes_TK"/>
    <property type="match status" value="1"/>
</dbReference>
<keyword evidence="2" id="KW-0237">DNA synthesis</keyword>
<dbReference type="GO" id="GO:0005524">
    <property type="term" value="F:ATP binding"/>
    <property type="evidence" value="ECO:0007669"/>
    <property type="project" value="UniProtKB-KW"/>
</dbReference>